<dbReference type="EMBL" id="SRLO01000071">
    <property type="protein sequence ID" value="TNN78690.1"/>
    <property type="molecule type" value="Genomic_DNA"/>
</dbReference>
<protein>
    <submittedName>
        <fullName evidence="1">Uncharacterized protein</fullName>
    </submittedName>
</protein>
<proteinExistence type="predicted"/>
<organism evidence="1 2">
    <name type="scientific">Liparis tanakae</name>
    <name type="common">Tanaka's snailfish</name>
    <dbReference type="NCBI Taxonomy" id="230148"/>
    <lineage>
        <taxon>Eukaryota</taxon>
        <taxon>Metazoa</taxon>
        <taxon>Chordata</taxon>
        <taxon>Craniata</taxon>
        <taxon>Vertebrata</taxon>
        <taxon>Euteleostomi</taxon>
        <taxon>Actinopterygii</taxon>
        <taxon>Neopterygii</taxon>
        <taxon>Teleostei</taxon>
        <taxon>Neoteleostei</taxon>
        <taxon>Acanthomorphata</taxon>
        <taxon>Eupercaria</taxon>
        <taxon>Perciformes</taxon>
        <taxon>Cottioidei</taxon>
        <taxon>Cottales</taxon>
        <taxon>Liparidae</taxon>
        <taxon>Liparis</taxon>
    </lineage>
</organism>
<comment type="caution">
    <text evidence="1">The sequence shown here is derived from an EMBL/GenBank/DDBJ whole genome shotgun (WGS) entry which is preliminary data.</text>
</comment>
<evidence type="ECO:0000313" key="2">
    <source>
        <dbReference type="Proteomes" id="UP000314294"/>
    </source>
</evidence>
<reference evidence="1 2" key="1">
    <citation type="submission" date="2019-03" db="EMBL/GenBank/DDBJ databases">
        <title>First draft genome of Liparis tanakae, snailfish: a comprehensive survey of snailfish specific genes.</title>
        <authorList>
            <person name="Kim W."/>
            <person name="Song I."/>
            <person name="Jeong J.-H."/>
            <person name="Kim D."/>
            <person name="Kim S."/>
            <person name="Ryu S."/>
            <person name="Song J.Y."/>
            <person name="Lee S.K."/>
        </authorList>
    </citation>
    <scope>NUCLEOTIDE SEQUENCE [LARGE SCALE GENOMIC DNA]</scope>
    <source>
        <tissue evidence="1">Muscle</tissue>
    </source>
</reference>
<sequence length="91" mass="9590">MSQGLEYSRLALGEEEAKVVLKRGHGGADGGGAKAVSDEAEVGQAALDSRLHDGGRPRVPQRRTVLSQQVGRDIPAAANNNYPVKLHCATE</sequence>
<dbReference type="AlphaFoldDB" id="A0A4Z2IKX0"/>
<dbReference type="Proteomes" id="UP000314294">
    <property type="component" value="Unassembled WGS sequence"/>
</dbReference>
<name>A0A4Z2IKX0_9TELE</name>
<accession>A0A4Z2IKX0</accession>
<keyword evidence="2" id="KW-1185">Reference proteome</keyword>
<evidence type="ECO:0000313" key="1">
    <source>
        <dbReference type="EMBL" id="TNN78690.1"/>
    </source>
</evidence>
<gene>
    <name evidence="1" type="ORF">EYF80_011094</name>
</gene>